<dbReference type="RefSeq" id="WP_139325480.1">
    <property type="nucleotide sequence ID" value="NZ_FTOP01000002.1"/>
</dbReference>
<reference evidence="2" key="1">
    <citation type="submission" date="2017-01" db="EMBL/GenBank/DDBJ databases">
        <authorList>
            <person name="Varghese N."/>
            <person name="Submissions S."/>
        </authorList>
    </citation>
    <scope>NUCLEOTIDE SEQUENCE [LARGE SCALE GENOMIC DNA]</scope>
    <source>
        <strain evidence="2">DSM 46698</strain>
    </source>
</reference>
<dbReference type="Proteomes" id="UP000186026">
    <property type="component" value="Unassembled WGS sequence"/>
</dbReference>
<sequence length="201" mass="23272">MKQLFLILGICILIHCQAVAQTYFEGYILYKYEYFSIDGKNISKQMHDLHPSEQHYYINQGNYVAYDQDQNLMQLYNAEGNQYFFKRGDGVYKLDAGDVSYKGSGYSLFEKQQKVLKYACKSVEKEGNLTYYSDLIRVDPMMFSNHNLGDWNAYLSVTGGALGIKSVIFHEDYYVEMTATKIEPKKLDQAQFDIEKILGIN</sequence>
<dbReference type="OrthoDB" id="1377129at2"/>
<protein>
    <recommendedName>
        <fullName evidence="3">GLPGLI family protein</fullName>
    </recommendedName>
</protein>
<accession>A0A1N7KF77</accession>
<organism evidence="1 2">
    <name type="scientific">Belliella pelovolcani</name>
    <dbReference type="NCBI Taxonomy" id="529505"/>
    <lineage>
        <taxon>Bacteria</taxon>
        <taxon>Pseudomonadati</taxon>
        <taxon>Bacteroidota</taxon>
        <taxon>Cytophagia</taxon>
        <taxon>Cytophagales</taxon>
        <taxon>Cyclobacteriaceae</taxon>
        <taxon>Belliella</taxon>
    </lineage>
</organism>
<name>A0A1N7KF77_9BACT</name>
<evidence type="ECO:0008006" key="3">
    <source>
        <dbReference type="Google" id="ProtNLM"/>
    </source>
</evidence>
<gene>
    <name evidence="1" type="ORF">SAMN05421761_10234</name>
</gene>
<dbReference type="STRING" id="529505.SAMN05421761_10234"/>
<keyword evidence="2" id="KW-1185">Reference proteome</keyword>
<dbReference type="AlphaFoldDB" id="A0A1N7KF77"/>
<dbReference type="EMBL" id="FTOP01000002">
    <property type="protein sequence ID" value="SIS60266.1"/>
    <property type="molecule type" value="Genomic_DNA"/>
</dbReference>
<evidence type="ECO:0000313" key="2">
    <source>
        <dbReference type="Proteomes" id="UP000186026"/>
    </source>
</evidence>
<evidence type="ECO:0000313" key="1">
    <source>
        <dbReference type="EMBL" id="SIS60266.1"/>
    </source>
</evidence>
<proteinExistence type="predicted"/>